<dbReference type="RefSeq" id="WP_257771157.1">
    <property type="nucleotide sequence ID" value="NZ_CP102480.1"/>
</dbReference>
<dbReference type="SUPFAM" id="SSF50952">
    <property type="entry name" value="Soluble quinoprotein glucose dehydrogenase"/>
    <property type="match status" value="1"/>
</dbReference>
<dbReference type="EMBL" id="CP102480">
    <property type="protein sequence ID" value="UUX51579.1"/>
    <property type="molecule type" value="Genomic_DNA"/>
</dbReference>
<keyword evidence="1" id="KW-0732">Signal</keyword>
<keyword evidence="4" id="KW-1185">Reference proteome</keyword>
<dbReference type="AlphaFoldDB" id="A0A9J7AUZ8"/>
<dbReference type="InterPro" id="IPR012938">
    <property type="entry name" value="Glc/Sorbosone_DH"/>
</dbReference>
<feature type="signal peptide" evidence="1">
    <location>
        <begin position="1"/>
        <end position="20"/>
    </location>
</feature>
<reference evidence="3" key="1">
    <citation type="submission" date="2022-08" db="EMBL/GenBank/DDBJ databases">
        <title>Nisaea acidiphila sp. nov., isolated from a marine algal debris and emended description of the genus Nisaea Urios et al. 2008.</title>
        <authorList>
            <person name="Kwon K."/>
        </authorList>
    </citation>
    <scope>NUCLEOTIDE SEQUENCE</scope>
    <source>
        <strain evidence="3">MEBiC11861</strain>
    </source>
</reference>
<protein>
    <submittedName>
        <fullName evidence="3">PQQ-dependent sugar dehydrogenase</fullName>
    </submittedName>
</protein>
<name>A0A9J7AUZ8_9PROT</name>
<dbReference type="InterPro" id="IPR011042">
    <property type="entry name" value="6-blade_b-propeller_TolB-like"/>
</dbReference>
<accession>A0A9J7AUZ8</accession>
<dbReference type="PANTHER" id="PTHR33546">
    <property type="entry name" value="LARGE, MULTIFUNCTIONAL SECRETED PROTEIN-RELATED"/>
    <property type="match status" value="1"/>
</dbReference>
<evidence type="ECO:0000259" key="2">
    <source>
        <dbReference type="Pfam" id="PF07995"/>
    </source>
</evidence>
<proteinExistence type="predicted"/>
<dbReference type="Proteomes" id="UP001060336">
    <property type="component" value="Chromosome"/>
</dbReference>
<evidence type="ECO:0000313" key="4">
    <source>
        <dbReference type="Proteomes" id="UP001060336"/>
    </source>
</evidence>
<organism evidence="3 4">
    <name type="scientific">Nisaea acidiphila</name>
    <dbReference type="NCBI Taxonomy" id="1862145"/>
    <lineage>
        <taxon>Bacteria</taxon>
        <taxon>Pseudomonadati</taxon>
        <taxon>Pseudomonadota</taxon>
        <taxon>Alphaproteobacteria</taxon>
        <taxon>Rhodospirillales</taxon>
        <taxon>Thalassobaculaceae</taxon>
        <taxon>Nisaea</taxon>
    </lineage>
</organism>
<feature type="chain" id="PRO_5039901072" evidence="1">
    <location>
        <begin position="21"/>
        <end position="418"/>
    </location>
</feature>
<dbReference type="Pfam" id="PF07995">
    <property type="entry name" value="GSDH"/>
    <property type="match status" value="1"/>
</dbReference>
<dbReference type="InterPro" id="IPR011041">
    <property type="entry name" value="Quinoprot_gluc/sorb_DH_b-prop"/>
</dbReference>
<dbReference type="Gene3D" id="2.120.10.30">
    <property type="entry name" value="TolB, C-terminal domain"/>
    <property type="match status" value="1"/>
</dbReference>
<evidence type="ECO:0000313" key="3">
    <source>
        <dbReference type="EMBL" id="UUX51579.1"/>
    </source>
</evidence>
<feature type="domain" description="Glucose/Sorbosone dehydrogenase" evidence="2">
    <location>
        <begin position="176"/>
        <end position="344"/>
    </location>
</feature>
<evidence type="ECO:0000256" key="1">
    <source>
        <dbReference type="SAM" id="SignalP"/>
    </source>
</evidence>
<dbReference type="KEGG" id="naci:NUH88_07735"/>
<dbReference type="PANTHER" id="PTHR33546:SF1">
    <property type="entry name" value="LARGE, MULTIFUNCTIONAL SECRETED PROTEIN"/>
    <property type="match status" value="1"/>
</dbReference>
<gene>
    <name evidence="3" type="ORF">NUH88_07735</name>
</gene>
<sequence>MKRIIAAILASSVISGGALAQSGQVPDNLEKLSSFKTTGVTEFTFIEQGGDYAAGIRKTLERIRLPDGFKIELYAVVPDARHMAVGPQGIVTFVGTRKDKVWSVTDRNKDRVADEVKDFAPSLRFAIPNGPCFSKDGFLYIAEQNRVLLFPAAEFFYESPDVAAFNLIKQGDLIPPEEESYNHTARVCRIGPDNKIYISLGQPFNVAPQEKLELYNKVGIGGMIRLNLDGSGREVYTYGIRNSVGHDFHPETGELWFTDNQVDGMGDDIPPGELNRQTAMGQNFGHPWYGGGDTRTNEYKDETPPDGIVMPAVEAVAHAADLGMTFYTGRMFPERYKNAIFSAQHGSWNRTTPVGARVMVTFVDGDGNASMLPFAEGWLDEETGEYLGRPVDVAQLPDGSILVSDDLAGALYRISYAK</sequence>